<dbReference type="Proteomes" id="UP000053676">
    <property type="component" value="Unassembled WGS sequence"/>
</dbReference>
<dbReference type="InterPro" id="IPR011006">
    <property type="entry name" value="CheY-like_superfamily"/>
</dbReference>
<accession>W2TZF5</accession>
<dbReference type="PROSITE" id="PS50110">
    <property type="entry name" value="RESPONSE_REGULATORY"/>
    <property type="match status" value="1"/>
</dbReference>
<sequence length="121" mass="13430">MMGHRVTCASDAASALERVEAPRAEGEPTPRFDLVLSDIHMPGTMNGIDLAEALQELEPELPVILVTGYAEELERTRNADVRVLSKPFDIALLEKMLEAIREDREARAKREHDATLPSPRA</sequence>
<reference evidence="5" key="1">
    <citation type="journal article" date="2014" name="Nat. Genet.">
        <title>Genome of the human hookworm Necator americanus.</title>
        <authorList>
            <person name="Tang Y.T."/>
            <person name="Gao X."/>
            <person name="Rosa B.A."/>
            <person name="Abubucker S."/>
            <person name="Hallsworth-Pepin K."/>
            <person name="Martin J."/>
            <person name="Tyagi R."/>
            <person name="Heizer E."/>
            <person name="Zhang X."/>
            <person name="Bhonagiri-Palsikar V."/>
            <person name="Minx P."/>
            <person name="Warren W.C."/>
            <person name="Wang Q."/>
            <person name="Zhan B."/>
            <person name="Hotez P.J."/>
            <person name="Sternberg P.W."/>
            <person name="Dougall A."/>
            <person name="Gaze S.T."/>
            <person name="Mulvenna J."/>
            <person name="Sotillo J."/>
            <person name="Ranganathan S."/>
            <person name="Rabelo E.M."/>
            <person name="Wilson R.K."/>
            <person name="Felgner P.L."/>
            <person name="Bethony J."/>
            <person name="Hawdon J.M."/>
            <person name="Gasser R.B."/>
            <person name="Loukas A."/>
            <person name="Mitreva M."/>
        </authorList>
    </citation>
    <scope>NUCLEOTIDE SEQUENCE [LARGE SCALE GENOMIC DNA]</scope>
</reference>
<protein>
    <submittedName>
        <fullName evidence="4">Response regulator receiver domain protein</fullName>
    </submittedName>
</protein>
<dbReference type="CDD" id="cd17546">
    <property type="entry name" value="REC_hyHK_CKI1_RcsC-like"/>
    <property type="match status" value="1"/>
</dbReference>
<keyword evidence="1 2" id="KW-0597">Phosphoprotein</keyword>
<dbReference type="PANTHER" id="PTHR44591">
    <property type="entry name" value="STRESS RESPONSE REGULATOR PROTEIN 1"/>
    <property type="match status" value="1"/>
</dbReference>
<evidence type="ECO:0000259" key="3">
    <source>
        <dbReference type="PROSITE" id="PS50110"/>
    </source>
</evidence>
<dbReference type="GO" id="GO:0000160">
    <property type="term" value="P:phosphorelay signal transduction system"/>
    <property type="evidence" value="ECO:0007669"/>
    <property type="project" value="InterPro"/>
</dbReference>
<dbReference type="Gene3D" id="3.40.50.2300">
    <property type="match status" value="1"/>
</dbReference>
<gene>
    <name evidence="4" type="ORF">NECAME_16348</name>
</gene>
<dbReference type="KEGG" id="nai:NECAME_16348"/>
<dbReference type="SMART" id="SM00448">
    <property type="entry name" value="REC"/>
    <property type="match status" value="1"/>
</dbReference>
<name>W2TZF5_NECAM</name>
<evidence type="ECO:0000313" key="4">
    <source>
        <dbReference type="EMBL" id="ETN86446.1"/>
    </source>
</evidence>
<evidence type="ECO:0000256" key="2">
    <source>
        <dbReference type="PROSITE-ProRule" id="PRU00169"/>
    </source>
</evidence>
<organism evidence="4 5">
    <name type="scientific">Necator americanus</name>
    <name type="common">Human hookworm</name>
    <dbReference type="NCBI Taxonomy" id="51031"/>
    <lineage>
        <taxon>Eukaryota</taxon>
        <taxon>Metazoa</taxon>
        <taxon>Ecdysozoa</taxon>
        <taxon>Nematoda</taxon>
        <taxon>Chromadorea</taxon>
        <taxon>Rhabditida</taxon>
        <taxon>Rhabditina</taxon>
        <taxon>Rhabditomorpha</taxon>
        <taxon>Strongyloidea</taxon>
        <taxon>Ancylostomatidae</taxon>
        <taxon>Bunostominae</taxon>
        <taxon>Necator</taxon>
    </lineage>
</organism>
<feature type="modified residue" description="4-aspartylphosphate" evidence="2">
    <location>
        <position position="38"/>
    </location>
</feature>
<feature type="domain" description="Response regulatory" evidence="3">
    <location>
        <begin position="1"/>
        <end position="101"/>
    </location>
</feature>
<evidence type="ECO:0000256" key="1">
    <source>
        <dbReference type="ARBA" id="ARBA00022553"/>
    </source>
</evidence>
<dbReference type="AlphaFoldDB" id="W2TZF5"/>
<dbReference type="InterPro" id="IPR001789">
    <property type="entry name" value="Sig_transdc_resp-reg_receiver"/>
</dbReference>
<dbReference type="Pfam" id="PF00072">
    <property type="entry name" value="Response_reg"/>
    <property type="match status" value="1"/>
</dbReference>
<dbReference type="SUPFAM" id="SSF52172">
    <property type="entry name" value="CheY-like"/>
    <property type="match status" value="1"/>
</dbReference>
<evidence type="ECO:0000313" key="5">
    <source>
        <dbReference type="Proteomes" id="UP000053676"/>
    </source>
</evidence>
<dbReference type="InterPro" id="IPR050595">
    <property type="entry name" value="Bact_response_regulator"/>
</dbReference>
<dbReference type="EMBL" id="KI657556">
    <property type="protein sequence ID" value="ETN86446.1"/>
    <property type="molecule type" value="Genomic_DNA"/>
</dbReference>
<proteinExistence type="predicted"/>
<keyword evidence="5" id="KW-1185">Reference proteome</keyword>
<dbReference type="PANTHER" id="PTHR44591:SF3">
    <property type="entry name" value="RESPONSE REGULATORY DOMAIN-CONTAINING PROTEIN"/>
    <property type="match status" value="1"/>
</dbReference>